<dbReference type="Proteomes" id="UP000199352">
    <property type="component" value="Unassembled WGS sequence"/>
</dbReference>
<dbReference type="EMBL" id="FOFR01000025">
    <property type="protein sequence ID" value="SES19316.1"/>
    <property type="molecule type" value="Genomic_DNA"/>
</dbReference>
<sequence>MRGAADVQAGCESGLGAEGVQKAGGLG</sequence>
<proteinExistence type="predicted"/>
<name>A0A1H9VC34_9PSEU</name>
<gene>
    <name evidence="1" type="ORF">SAMN05216188_125121</name>
</gene>
<keyword evidence="2" id="KW-1185">Reference proteome</keyword>
<protein>
    <submittedName>
        <fullName evidence="1">Uncharacterized protein</fullName>
    </submittedName>
</protein>
<evidence type="ECO:0000313" key="1">
    <source>
        <dbReference type="EMBL" id="SES19316.1"/>
    </source>
</evidence>
<reference evidence="2" key="1">
    <citation type="submission" date="2016-10" db="EMBL/GenBank/DDBJ databases">
        <authorList>
            <person name="Varghese N."/>
            <person name="Submissions S."/>
        </authorList>
    </citation>
    <scope>NUCLEOTIDE SEQUENCE [LARGE SCALE GENOMIC DNA]</scope>
    <source>
        <strain evidence="2">CGMCC 4.3525</strain>
    </source>
</reference>
<evidence type="ECO:0000313" key="2">
    <source>
        <dbReference type="Proteomes" id="UP000199352"/>
    </source>
</evidence>
<feature type="non-terminal residue" evidence="1">
    <location>
        <position position="27"/>
    </location>
</feature>
<accession>A0A1H9VC34</accession>
<dbReference type="AlphaFoldDB" id="A0A1H9VC34"/>
<organism evidence="1 2">
    <name type="scientific">Lentzea xinjiangensis</name>
    <dbReference type="NCBI Taxonomy" id="402600"/>
    <lineage>
        <taxon>Bacteria</taxon>
        <taxon>Bacillati</taxon>
        <taxon>Actinomycetota</taxon>
        <taxon>Actinomycetes</taxon>
        <taxon>Pseudonocardiales</taxon>
        <taxon>Pseudonocardiaceae</taxon>
        <taxon>Lentzea</taxon>
    </lineage>
</organism>